<evidence type="ECO:0000313" key="2">
    <source>
        <dbReference type="Proteomes" id="UP000527616"/>
    </source>
</evidence>
<sequence length="32" mass="3281">MMNLLITAGSILGVAIIALMAVVPGIASIDRR</sequence>
<keyword evidence="2" id="KW-1185">Reference proteome</keyword>
<accession>A0A7Z0D9K4</accession>
<evidence type="ECO:0000313" key="1">
    <source>
        <dbReference type="EMBL" id="NYI71265.1"/>
    </source>
</evidence>
<organism evidence="1 2">
    <name type="scientific">Naumannella cuiyingiana</name>
    <dbReference type="NCBI Taxonomy" id="1347891"/>
    <lineage>
        <taxon>Bacteria</taxon>
        <taxon>Bacillati</taxon>
        <taxon>Actinomycetota</taxon>
        <taxon>Actinomycetes</taxon>
        <taxon>Propionibacteriales</taxon>
        <taxon>Propionibacteriaceae</taxon>
        <taxon>Naumannella</taxon>
    </lineage>
</organism>
<reference evidence="1 2" key="1">
    <citation type="submission" date="2020-07" db="EMBL/GenBank/DDBJ databases">
        <title>Sequencing the genomes of 1000 actinobacteria strains.</title>
        <authorList>
            <person name="Klenk H.-P."/>
        </authorList>
    </citation>
    <scope>NUCLEOTIDE SEQUENCE [LARGE SCALE GENOMIC DNA]</scope>
    <source>
        <strain evidence="1 2">DSM 103164</strain>
    </source>
</reference>
<dbReference type="AlphaFoldDB" id="A0A7Z0D9K4"/>
<dbReference type="EMBL" id="JACBZS010000001">
    <property type="protein sequence ID" value="NYI71265.1"/>
    <property type="molecule type" value="Genomic_DNA"/>
</dbReference>
<proteinExistence type="predicted"/>
<gene>
    <name evidence="1" type="ORF">GGQ54_001825</name>
</gene>
<name>A0A7Z0D9K4_9ACTN</name>
<comment type="caution">
    <text evidence="1">The sequence shown here is derived from an EMBL/GenBank/DDBJ whole genome shotgun (WGS) entry which is preliminary data.</text>
</comment>
<dbReference type="Proteomes" id="UP000527616">
    <property type="component" value="Unassembled WGS sequence"/>
</dbReference>
<protein>
    <submittedName>
        <fullName evidence="1">Uncharacterized protein</fullName>
    </submittedName>
</protein>